<feature type="coiled-coil region" evidence="1">
    <location>
        <begin position="437"/>
        <end position="481"/>
    </location>
</feature>
<reference evidence="2" key="2">
    <citation type="submission" date="2020-09" db="EMBL/GenBank/DDBJ databases">
        <authorList>
            <person name="Sun Q."/>
            <person name="Zhou Y."/>
        </authorList>
    </citation>
    <scope>NUCLEOTIDE SEQUENCE</scope>
    <source>
        <strain evidence="2">CGMCC 1.15448</strain>
    </source>
</reference>
<evidence type="ECO:0000313" key="2">
    <source>
        <dbReference type="EMBL" id="GGB06535.1"/>
    </source>
</evidence>
<dbReference type="EMBL" id="BMJC01000003">
    <property type="protein sequence ID" value="GGB06535.1"/>
    <property type="molecule type" value="Genomic_DNA"/>
</dbReference>
<proteinExistence type="predicted"/>
<evidence type="ECO:0000256" key="1">
    <source>
        <dbReference type="SAM" id="Coils"/>
    </source>
</evidence>
<name>A0A8J2UF12_9BACT</name>
<comment type="caution">
    <text evidence="2">The sequence shown here is derived from an EMBL/GenBank/DDBJ whole genome shotgun (WGS) entry which is preliminary data.</text>
</comment>
<protein>
    <recommendedName>
        <fullName evidence="4">BZIP transcription factor</fullName>
    </recommendedName>
</protein>
<keyword evidence="1" id="KW-0175">Coiled coil</keyword>
<dbReference type="Proteomes" id="UP000607559">
    <property type="component" value="Unassembled WGS sequence"/>
</dbReference>
<accession>A0A8J2UF12</accession>
<dbReference type="AlphaFoldDB" id="A0A8J2UF12"/>
<evidence type="ECO:0000313" key="3">
    <source>
        <dbReference type="Proteomes" id="UP000607559"/>
    </source>
</evidence>
<gene>
    <name evidence="2" type="ORF">GCM10011511_32490</name>
</gene>
<keyword evidence="3" id="KW-1185">Reference proteome</keyword>
<sequence>MSQWSTPDASGNIWNTNTGKIGIGTGFGTTTPPLTKLDFNYAGAGQDIIAQFRSPNSGGVNILELKENNNVGLWRMYGVGGKGLWFYGNFNGTDPGAINLSANNSAINNTGTYSCVSINGFSIGNASSTGNFTFNNLSITPSINNTTGTTLVRGLYYNPTLTATAGTLTNVAYENVSGNNLLNSTSGNTIVGGGTDNGNKFQVNGKISATGLVLPTGAAAGMVLTSDANGNATWQAASGAFSPTSLFLANGNTTGATQTPLSLGNWNGSLTTVPSFQFNTSDNGTSNLDLHSTRWGTQVTFTRSDPTNNSYNVMQVGGNNSVGAIASLYNTSNVVTLQLNAQGTTYFTGGNVLIGKTSQTNSGYILDVNGNGRFNQVVVNTGGADFVFDPAYHLSSLPELQKYVQANHHLPDIAPAAEMQQKGVDLGDNQTRLLQKVEELTLYLIQQDKELKALKEQNQRLEERNQALESLEQRISRLEKSLK</sequence>
<evidence type="ECO:0008006" key="4">
    <source>
        <dbReference type="Google" id="ProtNLM"/>
    </source>
</evidence>
<reference evidence="2" key="1">
    <citation type="journal article" date="2014" name="Int. J. Syst. Evol. Microbiol.">
        <title>Complete genome sequence of Corynebacterium casei LMG S-19264T (=DSM 44701T), isolated from a smear-ripened cheese.</title>
        <authorList>
            <consortium name="US DOE Joint Genome Institute (JGI-PGF)"/>
            <person name="Walter F."/>
            <person name="Albersmeier A."/>
            <person name="Kalinowski J."/>
            <person name="Ruckert C."/>
        </authorList>
    </citation>
    <scope>NUCLEOTIDE SEQUENCE</scope>
    <source>
        <strain evidence="2">CGMCC 1.15448</strain>
    </source>
</reference>
<organism evidence="2 3">
    <name type="scientific">Puia dinghuensis</name>
    <dbReference type="NCBI Taxonomy" id="1792502"/>
    <lineage>
        <taxon>Bacteria</taxon>
        <taxon>Pseudomonadati</taxon>
        <taxon>Bacteroidota</taxon>
        <taxon>Chitinophagia</taxon>
        <taxon>Chitinophagales</taxon>
        <taxon>Chitinophagaceae</taxon>
        <taxon>Puia</taxon>
    </lineage>
</organism>